<dbReference type="PANTHER" id="PTHR31448">
    <property type="entry name" value="MYOSIN-BINDING PROTEIN 2"/>
    <property type="match status" value="1"/>
</dbReference>
<organism evidence="8 9">
    <name type="scientific">Canavalia gladiata</name>
    <name type="common">Sword bean</name>
    <name type="synonym">Dolichos gladiatus</name>
    <dbReference type="NCBI Taxonomy" id="3824"/>
    <lineage>
        <taxon>Eukaryota</taxon>
        <taxon>Viridiplantae</taxon>
        <taxon>Streptophyta</taxon>
        <taxon>Embryophyta</taxon>
        <taxon>Tracheophyta</taxon>
        <taxon>Spermatophyta</taxon>
        <taxon>Magnoliopsida</taxon>
        <taxon>eudicotyledons</taxon>
        <taxon>Gunneridae</taxon>
        <taxon>Pentapetalae</taxon>
        <taxon>rosids</taxon>
        <taxon>fabids</taxon>
        <taxon>Fabales</taxon>
        <taxon>Fabaceae</taxon>
        <taxon>Papilionoideae</taxon>
        <taxon>50 kb inversion clade</taxon>
        <taxon>NPAAA clade</taxon>
        <taxon>indigoferoid/millettioid clade</taxon>
        <taxon>Phaseoleae</taxon>
        <taxon>Canavalia</taxon>
    </lineage>
</organism>
<comment type="subcellular location">
    <subcellularLocation>
        <location evidence="1">Membrane</location>
        <topology evidence="1">Single-pass membrane protein</topology>
    </subcellularLocation>
</comment>
<comment type="caution">
    <text evidence="8">The sequence shown here is derived from an EMBL/GenBank/DDBJ whole genome shotgun (WGS) entry which is preliminary data.</text>
</comment>
<dbReference type="AlphaFoldDB" id="A0AAN9K0T4"/>
<evidence type="ECO:0000256" key="5">
    <source>
        <dbReference type="SAM" id="Coils"/>
    </source>
</evidence>
<evidence type="ECO:0000259" key="7">
    <source>
        <dbReference type="PROSITE" id="PS51775"/>
    </source>
</evidence>
<keyword evidence="5" id="KW-0175">Coiled coil</keyword>
<reference evidence="8 9" key="1">
    <citation type="submission" date="2024-01" db="EMBL/GenBank/DDBJ databases">
        <title>The genomes of 5 underutilized Papilionoideae crops provide insights into root nodulation and disease resistanc.</title>
        <authorList>
            <person name="Jiang F."/>
        </authorList>
    </citation>
    <scope>NUCLEOTIDE SEQUENCE [LARGE SCALE GENOMIC DNA]</scope>
    <source>
        <strain evidence="8">LVBAO_FW01</strain>
        <tissue evidence="8">Leaves</tissue>
    </source>
</reference>
<dbReference type="GO" id="GO:0016020">
    <property type="term" value="C:membrane"/>
    <property type="evidence" value="ECO:0007669"/>
    <property type="project" value="UniProtKB-SubCell"/>
</dbReference>
<evidence type="ECO:0000256" key="3">
    <source>
        <dbReference type="ARBA" id="ARBA00022989"/>
    </source>
</evidence>
<dbReference type="Proteomes" id="UP001367508">
    <property type="component" value="Unassembled WGS sequence"/>
</dbReference>
<feature type="coiled-coil region" evidence="5">
    <location>
        <begin position="580"/>
        <end position="685"/>
    </location>
</feature>
<feature type="domain" description="GTD-binding" evidence="7">
    <location>
        <begin position="578"/>
        <end position="676"/>
    </location>
</feature>
<dbReference type="EMBL" id="JAYMYQ010000010">
    <property type="protein sequence ID" value="KAK7308697.1"/>
    <property type="molecule type" value="Genomic_DNA"/>
</dbReference>
<evidence type="ECO:0000313" key="8">
    <source>
        <dbReference type="EMBL" id="KAK7308697.1"/>
    </source>
</evidence>
<dbReference type="InterPro" id="IPR039306">
    <property type="entry name" value="MYOB"/>
</dbReference>
<keyword evidence="2 6" id="KW-0812">Transmembrane</keyword>
<proteinExistence type="predicted"/>
<evidence type="ECO:0000256" key="2">
    <source>
        <dbReference type="ARBA" id="ARBA00022692"/>
    </source>
</evidence>
<keyword evidence="3 6" id="KW-1133">Transmembrane helix</keyword>
<evidence type="ECO:0000313" key="9">
    <source>
        <dbReference type="Proteomes" id="UP001367508"/>
    </source>
</evidence>
<dbReference type="PROSITE" id="PS51775">
    <property type="entry name" value="GTD_BINDING"/>
    <property type="match status" value="1"/>
</dbReference>
<keyword evidence="4 6" id="KW-0472">Membrane</keyword>
<protein>
    <recommendedName>
        <fullName evidence="7">GTD-binding domain-containing protein</fullName>
    </recommendedName>
</protein>
<name>A0AAN9K0T4_CANGL</name>
<evidence type="ECO:0000256" key="6">
    <source>
        <dbReference type="SAM" id="Phobius"/>
    </source>
</evidence>
<evidence type="ECO:0000256" key="4">
    <source>
        <dbReference type="ARBA" id="ARBA00023136"/>
    </source>
</evidence>
<accession>A0AAN9K0T4</accession>
<dbReference type="GO" id="GO:0080115">
    <property type="term" value="F:myosin XI tail binding"/>
    <property type="evidence" value="ECO:0007669"/>
    <property type="project" value="UniProtKB-ARBA"/>
</dbReference>
<keyword evidence="9" id="KW-1185">Reference proteome</keyword>
<dbReference type="InterPro" id="IPR007656">
    <property type="entry name" value="GTD-bd"/>
</dbReference>
<feature type="transmembrane region" description="Helical" evidence="6">
    <location>
        <begin position="20"/>
        <end position="45"/>
    </location>
</feature>
<sequence length="884" mass="100466">MATNKFATMLHKNTNKTIFVLVYAILEWILILLLLLNSIFSYLIIKFSDYFGLKRPCILCTRIDHILEPGNNKFSCSDLVCEAHASEISKLCFCLNHRKLADSETMCQGCLSSCRPNCVNLPQSFGFFSWMQQTGMNMMHVGDDDRVIENVVEPLRCSCCGVNFVSKFYLPCILDKPCLGVLDCTQKQNLITESGVEAEIDEGHHHHLDHGRDGFVLDHLEEEQNTVENRRSKMVFDDISVYSVSDGGKVTIYGENHNLDLDVGKGYEEPIREETLNVPKDDRPCDETTHQVACTEESTQHIQPKHLEFVIHGNDSLLIPVELGDSFATRSRNRHRFKVGDDGLSGGEDVILDFDINSGAEAAPVIENWHTSGDVVSVISGPENTNAFKVNGVESIPMRIEDQNSGLKTEEENLKQNYQGVKYVLPTEDSTSINGYVEANTERRDGELCSVVPLVSEGAAQMRGDELDAEFSTQNQDVLWDSNQKIQVSSSSTSTFTVQDDIEFKTMSHDMSVPTVNNHLESSLELNEVEEETAPDIPFSIENLHQLHEKLLLLGRKESGTEESLEGSFISDIESGELTIDKLKSALKAERKALKTLYIELEEERSASAVAANQTMAMINRLQEEKAAMRMEALQYHRMMEEQSEYDQEALQLLNELMIKREKERLEAEKELEIYRKKVHEYEVREKMMMSRRESNIRSGTSPPPCGNARDSDGLSIDLSRVAKEKNDIYSHQDFISQNTPESAVTYLEESLENFEEERNQMVNLMKERKPWVQKPRGFFHPFDAIRPEAENGVLSNGMDFTSRQNSSNEKVQLKKKKLDVEVEVDHVYERLQALEADREFLKHCISSLRKGDKGLDLIQEILQHLRNLRNVDLRIRNMGDIAV</sequence>
<evidence type="ECO:0000256" key="1">
    <source>
        <dbReference type="ARBA" id="ARBA00004167"/>
    </source>
</evidence>
<dbReference type="PANTHER" id="PTHR31448:SF3">
    <property type="entry name" value="MYOSIN-BINDING PROTEIN 2"/>
    <property type="match status" value="1"/>
</dbReference>
<dbReference type="Pfam" id="PF04576">
    <property type="entry name" value="Zein-binding"/>
    <property type="match status" value="1"/>
</dbReference>
<gene>
    <name evidence="8" type="ORF">VNO77_42320</name>
</gene>